<dbReference type="InterPro" id="IPR005828">
    <property type="entry name" value="MFS_sugar_transport-like"/>
</dbReference>
<reference evidence="10" key="1">
    <citation type="journal article" date="2006" name="PLoS Biol.">
        <title>Macronuclear genome sequence of the ciliate Tetrahymena thermophila, a model eukaryote.</title>
        <authorList>
            <person name="Eisen J.A."/>
            <person name="Coyne R.S."/>
            <person name="Wu M."/>
            <person name="Wu D."/>
            <person name="Thiagarajan M."/>
            <person name="Wortman J.R."/>
            <person name="Badger J.H."/>
            <person name="Ren Q."/>
            <person name="Amedeo P."/>
            <person name="Jones K.M."/>
            <person name="Tallon L.J."/>
            <person name="Delcher A.L."/>
            <person name="Salzberg S.L."/>
            <person name="Silva J.C."/>
            <person name="Haas B.J."/>
            <person name="Majoros W.H."/>
            <person name="Farzad M."/>
            <person name="Carlton J.M."/>
            <person name="Smith R.K. Jr."/>
            <person name="Garg J."/>
            <person name="Pearlman R.E."/>
            <person name="Karrer K.M."/>
            <person name="Sun L."/>
            <person name="Manning G."/>
            <person name="Elde N.C."/>
            <person name="Turkewitz A.P."/>
            <person name="Asai D.J."/>
            <person name="Wilkes D.E."/>
            <person name="Wang Y."/>
            <person name="Cai H."/>
            <person name="Collins K."/>
            <person name="Stewart B.A."/>
            <person name="Lee S.R."/>
            <person name="Wilamowska K."/>
            <person name="Weinberg Z."/>
            <person name="Ruzzo W.L."/>
            <person name="Wloga D."/>
            <person name="Gaertig J."/>
            <person name="Frankel J."/>
            <person name="Tsao C.-C."/>
            <person name="Gorovsky M.A."/>
            <person name="Keeling P.J."/>
            <person name="Waller R.F."/>
            <person name="Patron N.J."/>
            <person name="Cherry J.M."/>
            <person name="Stover N.A."/>
            <person name="Krieger C.J."/>
            <person name="del Toro C."/>
            <person name="Ryder H.F."/>
            <person name="Williamson S.C."/>
            <person name="Barbeau R.A."/>
            <person name="Hamilton E.P."/>
            <person name="Orias E."/>
        </authorList>
    </citation>
    <scope>NUCLEOTIDE SEQUENCE [LARGE SCALE GENOMIC DNA]</scope>
    <source>
        <strain evidence="10">SB210</strain>
    </source>
</reference>
<dbReference type="STRING" id="312017.Q229C1"/>
<feature type="transmembrane region" description="Helical" evidence="7">
    <location>
        <begin position="430"/>
        <end position="445"/>
    </location>
</feature>
<feature type="transmembrane region" description="Helical" evidence="7">
    <location>
        <begin position="355"/>
        <end position="377"/>
    </location>
</feature>
<dbReference type="RefSeq" id="XP_001029547.2">
    <property type="nucleotide sequence ID" value="XM_001029547.2"/>
</dbReference>
<feature type="domain" description="Major facilitator superfamily (MFS) profile" evidence="8">
    <location>
        <begin position="102"/>
        <end position="538"/>
    </location>
</feature>
<feature type="transmembrane region" description="Helical" evidence="7">
    <location>
        <begin position="195"/>
        <end position="214"/>
    </location>
</feature>
<dbReference type="InParanoid" id="Q229C1"/>
<keyword evidence="5 7" id="KW-0472">Membrane</keyword>
<evidence type="ECO:0000259" key="8">
    <source>
        <dbReference type="PROSITE" id="PS50850"/>
    </source>
</evidence>
<evidence type="ECO:0000256" key="4">
    <source>
        <dbReference type="ARBA" id="ARBA00022989"/>
    </source>
</evidence>
<feature type="transmembrane region" description="Helical" evidence="7">
    <location>
        <begin position="139"/>
        <end position="157"/>
    </location>
</feature>
<accession>Q229C1</accession>
<evidence type="ECO:0000313" key="10">
    <source>
        <dbReference type="Proteomes" id="UP000009168"/>
    </source>
</evidence>
<dbReference type="HOGENOM" id="CLU_001265_46_0_1"/>
<keyword evidence="2" id="KW-0813">Transport</keyword>
<dbReference type="CDD" id="cd17316">
    <property type="entry name" value="MFS_SV2_like"/>
    <property type="match status" value="1"/>
</dbReference>
<dbReference type="OrthoDB" id="425067at2759"/>
<evidence type="ECO:0000256" key="1">
    <source>
        <dbReference type="ARBA" id="ARBA00004141"/>
    </source>
</evidence>
<evidence type="ECO:0000313" key="9">
    <source>
        <dbReference type="EMBL" id="EAR81884.2"/>
    </source>
</evidence>
<dbReference type="Proteomes" id="UP000009168">
    <property type="component" value="Unassembled WGS sequence"/>
</dbReference>
<evidence type="ECO:0000256" key="7">
    <source>
        <dbReference type="SAM" id="Phobius"/>
    </source>
</evidence>
<feature type="transmembrane region" description="Helical" evidence="7">
    <location>
        <begin position="451"/>
        <end position="472"/>
    </location>
</feature>
<dbReference type="InterPro" id="IPR005829">
    <property type="entry name" value="Sugar_transporter_CS"/>
</dbReference>
<dbReference type="SUPFAM" id="SSF103473">
    <property type="entry name" value="MFS general substrate transporter"/>
    <property type="match status" value="1"/>
</dbReference>
<comment type="subcellular location">
    <subcellularLocation>
        <location evidence="1">Membrane</location>
        <topology evidence="1">Multi-pass membrane protein</topology>
    </subcellularLocation>
</comment>
<keyword evidence="3 7" id="KW-0812">Transmembrane</keyword>
<organism evidence="9 10">
    <name type="scientific">Tetrahymena thermophila (strain SB210)</name>
    <dbReference type="NCBI Taxonomy" id="312017"/>
    <lineage>
        <taxon>Eukaryota</taxon>
        <taxon>Sar</taxon>
        <taxon>Alveolata</taxon>
        <taxon>Ciliophora</taxon>
        <taxon>Intramacronucleata</taxon>
        <taxon>Oligohymenophorea</taxon>
        <taxon>Hymenostomatida</taxon>
        <taxon>Tetrahymenina</taxon>
        <taxon>Tetrahymenidae</taxon>
        <taxon>Tetrahymena</taxon>
    </lineage>
</organism>
<dbReference type="Pfam" id="PF00083">
    <property type="entry name" value="Sugar_tr"/>
    <property type="match status" value="1"/>
</dbReference>
<feature type="transmembrane region" description="Helical" evidence="7">
    <location>
        <begin position="260"/>
        <end position="279"/>
    </location>
</feature>
<dbReference type="GO" id="GO:0022857">
    <property type="term" value="F:transmembrane transporter activity"/>
    <property type="evidence" value="ECO:0007669"/>
    <property type="project" value="InterPro"/>
</dbReference>
<feature type="transmembrane region" description="Helical" evidence="7">
    <location>
        <begin position="226"/>
        <end position="248"/>
    </location>
</feature>
<dbReference type="FunCoup" id="Q229C1">
    <property type="interactions" value="8"/>
</dbReference>
<dbReference type="GeneID" id="7824438"/>
<dbReference type="eggNOG" id="KOG0253">
    <property type="taxonomic scope" value="Eukaryota"/>
</dbReference>
<keyword evidence="4 7" id="KW-1133">Transmembrane helix</keyword>
<gene>
    <name evidence="9" type="ORF">TTHERM_01443820</name>
</gene>
<dbReference type="Gene3D" id="1.20.1250.20">
    <property type="entry name" value="MFS general substrate transporter like domains"/>
    <property type="match status" value="1"/>
</dbReference>
<dbReference type="PROSITE" id="PS00216">
    <property type="entry name" value="SUGAR_TRANSPORT_1"/>
    <property type="match status" value="1"/>
</dbReference>
<evidence type="ECO:0000256" key="6">
    <source>
        <dbReference type="SAM" id="MobiDB-lite"/>
    </source>
</evidence>
<evidence type="ECO:0000256" key="3">
    <source>
        <dbReference type="ARBA" id="ARBA00022692"/>
    </source>
</evidence>
<dbReference type="EMBL" id="GG662572">
    <property type="protein sequence ID" value="EAR81884.2"/>
    <property type="molecule type" value="Genomic_DNA"/>
</dbReference>
<name>Q229C1_TETTS</name>
<dbReference type="AlphaFoldDB" id="Q229C1"/>
<dbReference type="KEGG" id="tet:TTHERM_01443820"/>
<proteinExistence type="predicted"/>
<keyword evidence="10" id="KW-1185">Reference proteome</keyword>
<protein>
    <submittedName>
        <fullName evidence="9">MFS transporter</fullName>
    </submittedName>
</protein>
<dbReference type="PANTHER" id="PTHR23511">
    <property type="entry name" value="SYNAPTIC VESICLE GLYCOPROTEIN 2"/>
    <property type="match status" value="1"/>
</dbReference>
<sequence>MKQNPSQRSLGLQQSFNEGQEDNFEYKSFQDKNDFFDDTSNIQLKSQNQLKSAQNQSENRSIQNGNNVSTRGNTNKLLCDNIIISFDHVLSDIGIGPYQYLFYAVMATLGLTEGAQVSVFTIMIPLLKNEWDVQDDANSLQVCLVFLGFLVGSVLSGQFADRYGRKKPFIYSSLLTVVFTMLQAITTNIIQMTILRFLCAILVGFFGPLGVTLLAEVTPLAVRGRFMSLITVSFSLGQLYGQFIGYFTLESLDKGNWRALIVWTGLPGLLAWIIGYLYLDESARFDIIDGRFEEAFKIINKMNRMNGNRLNTIEISESTKNHLKTWSREVNKSLHQQKGSLASLFKGDGKLITPLVWFNWFTLSFMYYGILVLMPKMMDEIMKLTHKQKDPNDANDMVKLALSTFTEMISASIASFLIEIKGLGRKNSMIICYILQAIACLMVYVDGMDHFVLWASVCKFFLTMTFIFSYQFTAEVYSTKIRTTGVGMANGIGRSGGSVMPWISFYLQRINLFAPFLLFSCLSLLTALVDFILPYDTLGRELDIAEDEDEQ</sequence>
<dbReference type="PROSITE" id="PS50850">
    <property type="entry name" value="MFS"/>
    <property type="match status" value="1"/>
</dbReference>
<dbReference type="InterPro" id="IPR020846">
    <property type="entry name" value="MFS_dom"/>
</dbReference>
<feature type="region of interest" description="Disordered" evidence="6">
    <location>
        <begin position="47"/>
        <end position="68"/>
    </location>
</feature>
<dbReference type="GO" id="GO:0016020">
    <property type="term" value="C:membrane"/>
    <property type="evidence" value="ECO:0007669"/>
    <property type="project" value="UniProtKB-SubCell"/>
</dbReference>
<dbReference type="PANTHER" id="PTHR23511:SF5">
    <property type="entry name" value="MAJOR FACILITATOR-TYPE TRANSPORTER HXNZ-RELATED"/>
    <property type="match status" value="1"/>
</dbReference>
<feature type="transmembrane region" description="Helical" evidence="7">
    <location>
        <begin position="100"/>
        <end position="127"/>
    </location>
</feature>
<feature type="transmembrane region" description="Helical" evidence="7">
    <location>
        <begin position="510"/>
        <end position="533"/>
    </location>
</feature>
<dbReference type="InterPro" id="IPR036259">
    <property type="entry name" value="MFS_trans_sf"/>
</dbReference>
<evidence type="ECO:0000256" key="5">
    <source>
        <dbReference type="ARBA" id="ARBA00023136"/>
    </source>
</evidence>
<evidence type="ECO:0000256" key="2">
    <source>
        <dbReference type="ARBA" id="ARBA00022448"/>
    </source>
</evidence>